<dbReference type="InterPro" id="IPR016186">
    <property type="entry name" value="C-type_lectin-like/link_sf"/>
</dbReference>
<evidence type="ECO:0000256" key="3">
    <source>
        <dbReference type="ARBA" id="ARBA00022734"/>
    </source>
</evidence>
<dbReference type="Proteomes" id="UP000695026">
    <property type="component" value="Unplaced"/>
</dbReference>
<dbReference type="InterPro" id="IPR018378">
    <property type="entry name" value="C-type_lectin_CS"/>
</dbReference>
<dbReference type="OMA" id="VKSATHW"/>
<evidence type="ECO:0000259" key="5">
    <source>
        <dbReference type="PROSITE" id="PS50041"/>
    </source>
</evidence>
<dbReference type="GO" id="GO:0005576">
    <property type="term" value="C:extracellular region"/>
    <property type="evidence" value="ECO:0007669"/>
    <property type="project" value="UniProtKB-SubCell"/>
</dbReference>
<keyword evidence="3" id="KW-0430">Lectin</keyword>
<dbReference type="KEGG" id="pbi:103054845"/>
<evidence type="ECO:0000313" key="6">
    <source>
        <dbReference type="Proteomes" id="UP000695026"/>
    </source>
</evidence>
<dbReference type="InterPro" id="IPR001304">
    <property type="entry name" value="C-type_lectin-like"/>
</dbReference>
<dbReference type="Pfam" id="PF00059">
    <property type="entry name" value="Lectin_C"/>
    <property type="match status" value="1"/>
</dbReference>
<dbReference type="PANTHER" id="PTHR22803">
    <property type="entry name" value="MANNOSE, PHOSPHOLIPASE, LECTIN RECEPTOR RELATED"/>
    <property type="match status" value="1"/>
</dbReference>
<organism evidence="6 7">
    <name type="scientific">Python bivittatus</name>
    <name type="common">Burmese python</name>
    <name type="synonym">Python molurus bivittatus</name>
    <dbReference type="NCBI Taxonomy" id="176946"/>
    <lineage>
        <taxon>Eukaryota</taxon>
        <taxon>Metazoa</taxon>
        <taxon>Chordata</taxon>
        <taxon>Craniata</taxon>
        <taxon>Vertebrata</taxon>
        <taxon>Euteleostomi</taxon>
        <taxon>Lepidosauria</taxon>
        <taxon>Squamata</taxon>
        <taxon>Bifurcata</taxon>
        <taxon>Unidentata</taxon>
        <taxon>Episquamata</taxon>
        <taxon>Toxicofera</taxon>
        <taxon>Serpentes</taxon>
        <taxon>Henophidia</taxon>
        <taxon>Pythonidae</taxon>
        <taxon>Python</taxon>
    </lineage>
</organism>
<dbReference type="GeneID" id="103054845"/>
<comment type="subcellular location">
    <subcellularLocation>
        <location evidence="1">Secreted</location>
    </subcellularLocation>
</comment>
<dbReference type="InterPro" id="IPR016187">
    <property type="entry name" value="CTDL_fold"/>
</dbReference>
<evidence type="ECO:0000256" key="2">
    <source>
        <dbReference type="ARBA" id="ARBA00022525"/>
    </source>
</evidence>
<reference evidence="7" key="1">
    <citation type="submission" date="2025-08" db="UniProtKB">
        <authorList>
            <consortium name="RefSeq"/>
        </authorList>
    </citation>
    <scope>IDENTIFICATION</scope>
    <source>
        <tissue evidence="7">Liver</tissue>
    </source>
</reference>
<dbReference type="InterPro" id="IPR033989">
    <property type="entry name" value="CD209-like_CTLD"/>
</dbReference>
<keyword evidence="2" id="KW-0964">Secreted</keyword>
<name>A0A9F2RA66_PYTBI</name>
<dbReference type="PROSITE" id="PS00615">
    <property type="entry name" value="C_TYPE_LECTIN_1"/>
    <property type="match status" value="1"/>
</dbReference>
<feature type="domain" description="C-type lectin" evidence="5">
    <location>
        <begin position="126"/>
        <end position="244"/>
    </location>
</feature>
<dbReference type="SMART" id="SM00034">
    <property type="entry name" value="CLECT"/>
    <property type="match status" value="1"/>
</dbReference>
<proteinExistence type="predicted"/>
<keyword evidence="6" id="KW-1185">Reference proteome</keyword>
<dbReference type="PROSITE" id="PS50041">
    <property type="entry name" value="C_TYPE_LECTIN_2"/>
    <property type="match status" value="1"/>
</dbReference>
<dbReference type="AlphaFoldDB" id="A0A9F2RA66"/>
<dbReference type="InterPro" id="IPR050111">
    <property type="entry name" value="C-type_lectin/snaclec_domain"/>
</dbReference>
<keyword evidence="4" id="KW-1015">Disulfide bond</keyword>
<gene>
    <name evidence="7" type="primary">LOC103054845</name>
</gene>
<dbReference type="GO" id="GO:0030246">
    <property type="term" value="F:carbohydrate binding"/>
    <property type="evidence" value="ECO:0007669"/>
    <property type="project" value="UniProtKB-KW"/>
</dbReference>
<protein>
    <submittedName>
        <fullName evidence="7">CD209 antigen-like protein C isoform X1</fullName>
    </submittedName>
</protein>
<sequence length="252" mass="29095">MHVPHLRRTAECRTGSVWSLSSEVSLTGVTDHHCRFRHRCWAKDVQLLLASVHPLEEPMVSLRRSMANALRKPSIGSGTYSMTSGEVIQLPNYIETSEKSYKQKKTKYQSIFKKGTVKSSTGWTLFRKSLYYISTRRKTWYDAQNFCFSRDAHMVSILTGEEQKYVSSQLNESAWIGLTDEKEEGRWEWSDGSRLAIQYWDAGSPTLIKQNEEMERDCAFINPLSGAHNWNDDNCHDLKQWVCKEILVAEES</sequence>
<dbReference type="CDD" id="cd03590">
    <property type="entry name" value="CLECT_DC-SIGN_like"/>
    <property type="match status" value="1"/>
</dbReference>
<accession>A0A9F2RA66</accession>
<evidence type="ECO:0000256" key="1">
    <source>
        <dbReference type="ARBA" id="ARBA00004613"/>
    </source>
</evidence>
<evidence type="ECO:0000313" key="7">
    <source>
        <dbReference type="RefSeq" id="XP_007441269.2"/>
    </source>
</evidence>
<evidence type="ECO:0000256" key="4">
    <source>
        <dbReference type="ARBA" id="ARBA00023157"/>
    </source>
</evidence>
<dbReference type="RefSeq" id="XP_007441269.2">
    <property type="nucleotide sequence ID" value="XM_007441207.3"/>
</dbReference>
<dbReference type="Gene3D" id="3.10.100.10">
    <property type="entry name" value="Mannose-Binding Protein A, subunit A"/>
    <property type="match status" value="1"/>
</dbReference>
<dbReference type="SUPFAM" id="SSF56436">
    <property type="entry name" value="C-type lectin-like"/>
    <property type="match status" value="1"/>
</dbReference>
<dbReference type="OrthoDB" id="2142683at2759"/>